<name>A0ABX1DQ20_9HYPH</name>
<proteinExistence type="predicted"/>
<dbReference type="InterPro" id="IPR005471">
    <property type="entry name" value="Tscrpt_reg_IclR_N"/>
</dbReference>
<dbReference type="InterPro" id="IPR050707">
    <property type="entry name" value="HTH_MetabolicPath_Reg"/>
</dbReference>
<dbReference type="EMBL" id="JAAVLN010000003">
    <property type="protein sequence ID" value="NKC05046.1"/>
    <property type="molecule type" value="Genomic_DNA"/>
</dbReference>
<organism evidence="6 7">
    <name type="scientific">Brucella haematophila</name>
    <dbReference type="NCBI Taxonomy" id="419474"/>
    <lineage>
        <taxon>Bacteria</taxon>
        <taxon>Pseudomonadati</taxon>
        <taxon>Pseudomonadota</taxon>
        <taxon>Alphaproteobacteria</taxon>
        <taxon>Hyphomicrobiales</taxon>
        <taxon>Brucellaceae</taxon>
        <taxon>Brucella/Ochrobactrum group</taxon>
        <taxon>Brucella</taxon>
    </lineage>
</organism>
<dbReference type="SMART" id="SM00346">
    <property type="entry name" value="HTH_ICLR"/>
    <property type="match status" value="1"/>
</dbReference>
<comment type="caution">
    <text evidence="6">The sequence shown here is derived from an EMBL/GenBank/DDBJ whole genome shotgun (WGS) entry which is preliminary data.</text>
</comment>
<dbReference type="InterPro" id="IPR036388">
    <property type="entry name" value="WH-like_DNA-bd_sf"/>
</dbReference>
<protein>
    <submittedName>
        <fullName evidence="6">Helix-turn-helix domain-containing protein</fullName>
    </submittedName>
</protein>
<dbReference type="PROSITE" id="PS51077">
    <property type="entry name" value="HTH_ICLR"/>
    <property type="match status" value="1"/>
</dbReference>
<evidence type="ECO:0000259" key="5">
    <source>
        <dbReference type="PROSITE" id="PS51078"/>
    </source>
</evidence>
<dbReference type="Pfam" id="PF09339">
    <property type="entry name" value="HTH_IclR"/>
    <property type="match status" value="1"/>
</dbReference>
<evidence type="ECO:0000313" key="6">
    <source>
        <dbReference type="EMBL" id="NKC05046.1"/>
    </source>
</evidence>
<keyword evidence="1" id="KW-0805">Transcription regulation</keyword>
<dbReference type="SUPFAM" id="SSF46785">
    <property type="entry name" value="Winged helix' DNA-binding domain"/>
    <property type="match status" value="1"/>
</dbReference>
<evidence type="ECO:0000256" key="1">
    <source>
        <dbReference type="ARBA" id="ARBA00023015"/>
    </source>
</evidence>
<gene>
    <name evidence="6" type="ORF">HED55_23385</name>
</gene>
<reference evidence="6 7" key="1">
    <citation type="submission" date="2020-03" db="EMBL/GenBank/DDBJ databases">
        <title>Whole genome sequencing of clinical and environmental type strains of Ochrobactrum.</title>
        <authorList>
            <person name="Dharne M."/>
        </authorList>
    </citation>
    <scope>NUCLEOTIDE SEQUENCE [LARGE SCALE GENOMIC DNA]</scope>
    <source>
        <strain evidence="6 7">CIP 109452</strain>
    </source>
</reference>
<dbReference type="Proteomes" id="UP000704467">
    <property type="component" value="Unassembled WGS sequence"/>
</dbReference>
<evidence type="ECO:0000256" key="3">
    <source>
        <dbReference type="ARBA" id="ARBA00023163"/>
    </source>
</evidence>
<dbReference type="Gene3D" id="1.10.10.10">
    <property type="entry name" value="Winged helix-like DNA-binding domain superfamily/Winged helix DNA-binding domain"/>
    <property type="match status" value="1"/>
</dbReference>
<dbReference type="InterPro" id="IPR029016">
    <property type="entry name" value="GAF-like_dom_sf"/>
</dbReference>
<accession>A0ABX1DQ20</accession>
<dbReference type="PROSITE" id="PS51078">
    <property type="entry name" value="ICLR_ED"/>
    <property type="match status" value="1"/>
</dbReference>
<sequence length="169" mass="18999">MSTTVSRAIEILELCSLSPRTAVDIAALMGVHRTTVLRTLLTLQDAGFVRQTSPGVFGTGFRLAALARSAMENFDLRSIAHPYLNELGTRLRLTIQFAVPNHDRITYVDKIEPRESIVLNTVIGGDVVVNTAGVAKAILAFYRRRKRAYSRPCEFQPPYRQNTHRHRHI</sequence>
<keyword evidence="2" id="KW-0238">DNA-binding</keyword>
<dbReference type="Gene3D" id="3.30.450.40">
    <property type="match status" value="1"/>
</dbReference>
<dbReference type="Pfam" id="PF01614">
    <property type="entry name" value="IclR_C"/>
    <property type="match status" value="1"/>
</dbReference>
<dbReference type="InterPro" id="IPR014757">
    <property type="entry name" value="Tscrpt_reg_IclR_C"/>
</dbReference>
<keyword evidence="3" id="KW-0804">Transcription</keyword>
<feature type="domain" description="IclR-ED" evidence="5">
    <location>
        <begin position="62"/>
        <end position="169"/>
    </location>
</feature>
<feature type="domain" description="HTH iclR-type" evidence="4">
    <location>
        <begin position="2"/>
        <end position="61"/>
    </location>
</feature>
<dbReference type="SUPFAM" id="SSF55781">
    <property type="entry name" value="GAF domain-like"/>
    <property type="match status" value="1"/>
</dbReference>
<evidence type="ECO:0000259" key="4">
    <source>
        <dbReference type="PROSITE" id="PS51077"/>
    </source>
</evidence>
<evidence type="ECO:0000313" key="7">
    <source>
        <dbReference type="Proteomes" id="UP000704467"/>
    </source>
</evidence>
<evidence type="ECO:0000256" key="2">
    <source>
        <dbReference type="ARBA" id="ARBA00023125"/>
    </source>
</evidence>
<dbReference type="PANTHER" id="PTHR30136:SF24">
    <property type="entry name" value="HTH-TYPE TRANSCRIPTIONAL REPRESSOR ALLR"/>
    <property type="match status" value="1"/>
</dbReference>
<dbReference type="PANTHER" id="PTHR30136">
    <property type="entry name" value="HELIX-TURN-HELIX TRANSCRIPTIONAL REGULATOR, ICLR FAMILY"/>
    <property type="match status" value="1"/>
</dbReference>
<keyword evidence="7" id="KW-1185">Reference proteome</keyword>
<dbReference type="InterPro" id="IPR036390">
    <property type="entry name" value="WH_DNA-bd_sf"/>
</dbReference>